<proteinExistence type="predicted"/>
<dbReference type="AlphaFoldDB" id="A0A2Z7B2I5"/>
<organism evidence="2 3">
    <name type="scientific">Dorcoceras hygrometricum</name>
    <dbReference type="NCBI Taxonomy" id="472368"/>
    <lineage>
        <taxon>Eukaryota</taxon>
        <taxon>Viridiplantae</taxon>
        <taxon>Streptophyta</taxon>
        <taxon>Embryophyta</taxon>
        <taxon>Tracheophyta</taxon>
        <taxon>Spermatophyta</taxon>
        <taxon>Magnoliopsida</taxon>
        <taxon>eudicotyledons</taxon>
        <taxon>Gunneridae</taxon>
        <taxon>Pentapetalae</taxon>
        <taxon>asterids</taxon>
        <taxon>lamiids</taxon>
        <taxon>Lamiales</taxon>
        <taxon>Gesneriaceae</taxon>
        <taxon>Didymocarpoideae</taxon>
        <taxon>Trichosporeae</taxon>
        <taxon>Loxocarpinae</taxon>
        <taxon>Dorcoceras</taxon>
    </lineage>
</organism>
<evidence type="ECO:0000313" key="2">
    <source>
        <dbReference type="EMBL" id="KZV25859.1"/>
    </source>
</evidence>
<protein>
    <submittedName>
        <fullName evidence="2">Uncharacterized protein</fullName>
    </submittedName>
</protein>
<dbReference type="EMBL" id="KV011821">
    <property type="protein sequence ID" value="KZV25859.1"/>
    <property type="molecule type" value="Genomic_DNA"/>
</dbReference>
<evidence type="ECO:0000256" key="1">
    <source>
        <dbReference type="SAM" id="MobiDB-lite"/>
    </source>
</evidence>
<gene>
    <name evidence="2" type="ORF">F511_25846</name>
</gene>
<reference evidence="2 3" key="1">
    <citation type="journal article" date="2015" name="Proc. Natl. Acad. Sci. U.S.A.">
        <title>The resurrection genome of Boea hygrometrica: A blueprint for survival of dehydration.</title>
        <authorList>
            <person name="Xiao L."/>
            <person name="Yang G."/>
            <person name="Zhang L."/>
            <person name="Yang X."/>
            <person name="Zhao S."/>
            <person name="Ji Z."/>
            <person name="Zhou Q."/>
            <person name="Hu M."/>
            <person name="Wang Y."/>
            <person name="Chen M."/>
            <person name="Xu Y."/>
            <person name="Jin H."/>
            <person name="Xiao X."/>
            <person name="Hu G."/>
            <person name="Bao F."/>
            <person name="Hu Y."/>
            <person name="Wan P."/>
            <person name="Li L."/>
            <person name="Deng X."/>
            <person name="Kuang T."/>
            <person name="Xiang C."/>
            <person name="Zhu J.K."/>
            <person name="Oliver M.J."/>
            <person name="He Y."/>
        </authorList>
    </citation>
    <scope>NUCLEOTIDE SEQUENCE [LARGE SCALE GENOMIC DNA]</scope>
    <source>
        <strain evidence="3">cv. XS01</strain>
    </source>
</reference>
<accession>A0A2Z7B2I5</accession>
<name>A0A2Z7B2I5_9LAMI</name>
<feature type="region of interest" description="Disordered" evidence="1">
    <location>
        <begin position="1"/>
        <end position="38"/>
    </location>
</feature>
<evidence type="ECO:0000313" key="3">
    <source>
        <dbReference type="Proteomes" id="UP000250235"/>
    </source>
</evidence>
<dbReference type="Proteomes" id="UP000250235">
    <property type="component" value="Unassembled WGS sequence"/>
</dbReference>
<keyword evidence="3" id="KW-1185">Reference proteome</keyword>
<sequence length="97" mass="10243">MMHRRFVVATGSPAARNPGSTAGRGFNPTGGAPGGGYSPAGLLAPADLSSSADHEWPTAELICVAKSQTAKLATQLLYFDHLLIFDQQGHFDQQLTF</sequence>